<gene>
    <name evidence="1" type="ORF">QFC19_002641</name>
</gene>
<name>A0ACC2W911_9TREE</name>
<protein>
    <submittedName>
        <fullName evidence="1">Uncharacterized protein</fullName>
    </submittedName>
</protein>
<evidence type="ECO:0000313" key="2">
    <source>
        <dbReference type="Proteomes" id="UP001241377"/>
    </source>
</evidence>
<accession>A0ACC2W911</accession>
<reference evidence="1" key="1">
    <citation type="submission" date="2023-04" db="EMBL/GenBank/DDBJ databases">
        <title>Draft Genome sequencing of Naganishia species isolated from polar environments using Oxford Nanopore Technology.</title>
        <authorList>
            <person name="Leo P."/>
            <person name="Venkateswaran K."/>
        </authorList>
    </citation>
    <scope>NUCLEOTIDE SEQUENCE</scope>
    <source>
        <strain evidence="1">MNA-CCFEE 5261</strain>
    </source>
</reference>
<organism evidence="1 2">
    <name type="scientific">Naganishia cerealis</name>
    <dbReference type="NCBI Taxonomy" id="610337"/>
    <lineage>
        <taxon>Eukaryota</taxon>
        <taxon>Fungi</taxon>
        <taxon>Dikarya</taxon>
        <taxon>Basidiomycota</taxon>
        <taxon>Agaricomycotina</taxon>
        <taxon>Tremellomycetes</taxon>
        <taxon>Filobasidiales</taxon>
        <taxon>Filobasidiaceae</taxon>
        <taxon>Naganishia</taxon>
    </lineage>
</organism>
<dbReference type="EMBL" id="JASBWR010000023">
    <property type="protein sequence ID" value="KAJ9107898.1"/>
    <property type="molecule type" value="Genomic_DNA"/>
</dbReference>
<dbReference type="Proteomes" id="UP001241377">
    <property type="component" value="Unassembled WGS sequence"/>
</dbReference>
<comment type="caution">
    <text evidence="1">The sequence shown here is derived from an EMBL/GenBank/DDBJ whole genome shotgun (WGS) entry which is preliminary data.</text>
</comment>
<proteinExistence type="predicted"/>
<evidence type="ECO:0000313" key="1">
    <source>
        <dbReference type="EMBL" id="KAJ9107898.1"/>
    </source>
</evidence>
<sequence>MSFVPQETDPLLADPNRPNKTQNPPRPVDPSDRQAHIDASSELDSDDEAMGTWGTRDERSKWRQRIDYFALSCILLGAILFVGVVWYIVWDNQMKHGDLGMAFRLYEAPLFGIQQARVWESHSPCYVSSIARSAREYNPLTIAPPLRNVAIQSLQSTSSPSGSRLKEKAWKQHQVLLAAFAFPLFALGSSAIIYNKYRHHGAHFQSVHAKLGLVTIVWMVLQALAGALAHHFAPTYGQKATRFYSVHRVSGYLLIPLIAATALAASYTDWVKTHSEMGVRVIGFDAGLALVALGVVLRIRIGKLNVWNAWKPSISRKGDVSRQAQ</sequence>
<keyword evidence="2" id="KW-1185">Reference proteome</keyword>